<dbReference type="SUPFAM" id="SSF54637">
    <property type="entry name" value="Thioesterase/thiol ester dehydrase-isomerase"/>
    <property type="match status" value="1"/>
</dbReference>
<dbReference type="PANTHER" id="PTHR11049">
    <property type="entry name" value="ACYL COENZYME A THIOESTER HYDROLASE"/>
    <property type="match status" value="1"/>
</dbReference>
<dbReference type="InterPro" id="IPR040170">
    <property type="entry name" value="Cytosol_ACT"/>
</dbReference>
<evidence type="ECO:0000313" key="6">
    <source>
        <dbReference type="Proteomes" id="UP000323136"/>
    </source>
</evidence>
<evidence type="ECO:0000313" key="5">
    <source>
        <dbReference type="EMBL" id="TYP99328.1"/>
    </source>
</evidence>
<dbReference type="InterPro" id="IPR033120">
    <property type="entry name" value="HOTDOG_ACOT"/>
</dbReference>
<dbReference type="GO" id="GO:0006637">
    <property type="term" value="P:acyl-CoA metabolic process"/>
    <property type="evidence" value="ECO:0007669"/>
    <property type="project" value="TreeGrafter"/>
</dbReference>
<dbReference type="Gene3D" id="3.10.129.10">
    <property type="entry name" value="Hotdog Thioesterase"/>
    <property type="match status" value="1"/>
</dbReference>
<sequence>MVVLDLATMKNKYKHVEETRITISELMLPSSANFSGKIHGGYILRLMDQIAFACASKHSGKYCVTASVDTVDFLNPIEVGELVTMKASINYAGKTSMVVGIRVEAENIRTGEIKHCNSSYFTMVAKDEKGKSCYVPGIIVDDDLEVRRFLKALKRIEMKKNRQEEFDSEDFMSENYIKDLENYNVKIELKNSK</sequence>
<reference evidence="5 6" key="1">
    <citation type="submission" date="2019-07" db="EMBL/GenBank/DDBJ databases">
        <title>Genomic Encyclopedia of Type Strains, Phase IV (KMG-IV): sequencing the most valuable type-strain genomes for metagenomic binning, comparative biology and taxonomic classification.</title>
        <authorList>
            <person name="Goeker M."/>
        </authorList>
    </citation>
    <scope>NUCLEOTIDE SEQUENCE [LARGE SCALE GENOMIC DNA]</scope>
    <source>
        <strain evidence="5 6">DSM 18961</strain>
    </source>
</reference>
<feature type="domain" description="HotDog ACOT-type" evidence="4">
    <location>
        <begin position="17"/>
        <end position="129"/>
    </location>
</feature>
<dbReference type="Pfam" id="PF03061">
    <property type="entry name" value="4HBT"/>
    <property type="match status" value="1"/>
</dbReference>
<keyword evidence="6" id="KW-1185">Reference proteome</keyword>
<dbReference type="GO" id="GO:0052816">
    <property type="term" value="F:long-chain fatty acyl-CoA hydrolase activity"/>
    <property type="evidence" value="ECO:0007669"/>
    <property type="project" value="TreeGrafter"/>
</dbReference>
<comment type="caution">
    <text evidence="5">The sequence shown here is derived from an EMBL/GenBank/DDBJ whole genome shotgun (WGS) entry which is preliminary data.</text>
</comment>
<dbReference type="GO" id="GO:0005829">
    <property type="term" value="C:cytosol"/>
    <property type="evidence" value="ECO:0007669"/>
    <property type="project" value="TreeGrafter"/>
</dbReference>
<name>A0A5S5DVM8_9FLAO</name>
<accession>A0A5S5DVM8</accession>
<comment type="similarity">
    <text evidence="1">Belongs to the acyl coenzyme A hydrolase family.</text>
</comment>
<dbReference type="InterPro" id="IPR029069">
    <property type="entry name" value="HotDog_dom_sf"/>
</dbReference>
<evidence type="ECO:0000256" key="1">
    <source>
        <dbReference type="ARBA" id="ARBA00010458"/>
    </source>
</evidence>
<evidence type="ECO:0000256" key="2">
    <source>
        <dbReference type="ARBA" id="ARBA00022801"/>
    </source>
</evidence>
<dbReference type="AlphaFoldDB" id="A0A5S5DVM8"/>
<dbReference type="Proteomes" id="UP000323136">
    <property type="component" value="Unassembled WGS sequence"/>
</dbReference>
<evidence type="ECO:0000259" key="4">
    <source>
        <dbReference type="PROSITE" id="PS51770"/>
    </source>
</evidence>
<evidence type="ECO:0000256" key="3">
    <source>
        <dbReference type="PROSITE-ProRule" id="PRU01106"/>
    </source>
</evidence>
<gene>
    <name evidence="5" type="ORF">C7447_102650</name>
</gene>
<dbReference type="PANTHER" id="PTHR11049:SF16">
    <property type="entry name" value="PROTEIN VDLD"/>
    <property type="match status" value="1"/>
</dbReference>
<organism evidence="5 6">
    <name type="scientific">Tenacibaculum adriaticum</name>
    <dbReference type="NCBI Taxonomy" id="413713"/>
    <lineage>
        <taxon>Bacteria</taxon>
        <taxon>Pseudomonadati</taxon>
        <taxon>Bacteroidota</taxon>
        <taxon>Flavobacteriia</taxon>
        <taxon>Flavobacteriales</taxon>
        <taxon>Flavobacteriaceae</taxon>
        <taxon>Tenacibaculum</taxon>
    </lineage>
</organism>
<keyword evidence="2 3" id="KW-0378">Hydrolase</keyword>
<dbReference type="PROSITE" id="PS51770">
    <property type="entry name" value="HOTDOG_ACOT"/>
    <property type="match status" value="1"/>
</dbReference>
<dbReference type="EMBL" id="VNIA01000002">
    <property type="protein sequence ID" value="TYP99328.1"/>
    <property type="molecule type" value="Genomic_DNA"/>
</dbReference>
<protein>
    <submittedName>
        <fullName evidence="5">Uncharacterized protein (TIGR00369 family)</fullName>
    </submittedName>
</protein>
<dbReference type="InterPro" id="IPR006683">
    <property type="entry name" value="Thioestr_dom"/>
</dbReference>
<dbReference type="CDD" id="cd03442">
    <property type="entry name" value="BFIT_BACH"/>
    <property type="match status" value="1"/>
</dbReference>
<proteinExistence type="inferred from homology"/>